<evidence type="ECO:0000313" key="1">
    <source>
        <dbReference type="EMBL" id="KAK9026477.1"/>
    </source>
</evidence>
<dbReference type="Proteomes" id="UP001396334">
    <property type="component" value="Unassembled WGS sequence"/>
</dbReference>
<evidence type="ECO:0000313" key="2">
    <source>
        <dbReference type="Proteomes" id="UP001396334"/>
    </source>
</evidence>
<proteinExistence type="predicted"/>
<organism evidence="1 2">
    <name type="scientific">Hibiscus sabdariffa</name>
    <name type="common">roselle</name>
    <dbReference type="NCBI Taxonomy" id="183260"/>
    <lineage>
        <taxon>Eukaryota</taxon>
        <taxon>Viridiplantae</taxon>
        <taxon>Streptophyta</taxon>
        <taxon>Embryophyta</taxon>
        <taxon>Tracheophyta</taxon>
        <taxon>Spermatophyta</taxon>
        <taxon>Magnoliopsida</taxon>
        <taxon>eudicotyledons</taxon>
        <taxon>Gunneridae</taxon>
        <taxon>Pentapetalae</taxon>
        <taxon>rosids</taxon>
        <taxon>malvids</taxon>
        <taxon>Malvales</taxon>
        <taxon>Malvaceae</taxon>
        <taxon>Malvoideae</taxon>
        <taxon>Hibiscus</taxon>
    </lineage>
</organism>
<gene>
    <name evidence="1" type="ORF">V6N11_039315</name>
</gene>
<comment type="caution">
    <text evidence="1">The sequence shown here is derived from an EMBL/GenBank/DDBJ whole genome shotgun (WGS) entry which is preliminary data.</text>
</comment>
<protein>
    <submittedName>
        <fullName evidence="1">Uncharacterized protein</fullName>
    </submittedName>
</protein>
<sequence length="100" mass="11467">MHAGPSHLEVARWTLAAAACFHVNTGMQVRQKLVTFMHGKQELATSRWTPAQMVLLLGSSQPSQLPNQFPHRPGHLEVARGHWLFLKPLFMMFYVLPRFF</sequence>
<keyword evidence="2" id="KW-1185">Reference proteome</keyword>
<reference evidence="1 2" key="1">
    <citation type="journal article" date="2024" name="G3 (Bethesda)">
        <title>Genome assembly of Hibiscus sabdariffa L. provides insights into metabolisms of medicinal natural products.</title>
        <authorList>
            <person name="Kim T."/>
        </authorList>
    </citation>
    <scope>NUCLEOTIDE SEQUENCE [LARGE SCALE GENOMIC DNA]</scope>
    <source>
        <strain evidence="1">TK-2024</strain>
        <tissue evidence="1">Old leaves</tissue>
    </source>
</reference>
<accession>A0ABR2SMV8</accession>
<name>A0ABR2SMV8_9ROSI</name>
<dbReference type="EMBL" id="JBBPBN010000013">
    <property type="protein sequence ID" value="KAK9026477.1"/>
    <property type="molecule type" value="Genomic_DNA"/>
</dbReference>